<dbReference type="InterPro" id="IPR036291">
    <property type="entry name" value="NAD(P)-bd_dom_sf"/>
</dbReference>
<evidence type="ECO:0000256" key="1">
    <source>
        <dbReference type="ARBA" id="ARBA00005005"/>
    </source>
</evidence>
<feature type="binding site" evidence="5">
    <location>
        <position position="89"/>
    </location>
    <ligand>
        <name>NAD(+)</name>
        <dbReference type="ChEBI" id="CHEBI:57540"/>
    </ligand>
</feature>
<keyword evidence="3" id="KW-0560">Oxidoreductase</keyword>
<dbReference type="GO" id="GO:0006631">
    <property type="term" value="P:fatty acid metabolic process"/>
    <property type="evidence" value="ECO:0007669"/>
    <property type="project" value="InterPro"/>
</dbReference>
<feature type="binding site" evidence="5">
    <location>
        <position position="116"/>
    </location>
    <ligand>
        <name>NAD(+)</name>
        <dbReference type="ChEBI" id="CHEBI:57540"/>
    </ligand>
</feature>
<dbReference type="SUPFAM" id="SSF51735">
    <property type="entry name" value="NAD(P)-binding Rossmann-fold domains"/>
    <property type="match status" value="1"/>
</dbReference>
<dbReference type="InterPro" id="IPR008927">
    <property type="entry name" value="6-PGluconate_DH-like_C_sf"/>
</dbReference>
<dbReference type="InterPro" id="IPR006180">
    <property type="entry name" value="3-OHacyl-CoA_DH_CS"/>
</dbReference>
<protein>
    <submittedName>
        <fullName evidence="8">3-hydroxyacyl-CoA dehydrogenase</fullName>
    </submittedName>
</protein>
<dbReference type="Pfam" id="PF00725">
    <property type="entry name" value="3HCDH"/>
    <property type="match status" value="1"/>
</dbReference>
<dbReference type="InterPro" id="IPR006108">
    <property type="entry name" value="3HC_DH_C"/>
</dbReference>
<dbReference type="GO" id="GO:0016616">
    <property type="term" value="F:oxidoreductase activity, acting on the CH-OH group of donors, NAD or NADP as acceptor"/>
    <property type="evidence" value="ECO:0007669"/>
    <property type="project" value="InterPro"/>
</dbReference>
<dbReference type="STRING" id="215637.A0A4P9ZK69"/>
<dbReference type="FunFam" id="3.40.50.720:FF:000009">
    <property type="entry name" value="Fatty oxidation complex, alpha subunit"/>
    <property type="match status" value="1"/>
</dbReference>
<feature type="binding site" evidence="5">
    <location>
        <position position="140"/>
    </location>
    <ligand>
        <name>NAD(+)</name>
        <dbReference type="ChEBI" id="CHEBI:57540"/>
    </ligand>
</feature>
<evidence type="ECO:0000313" key="9">
    <source>
        <dbReference type="Proteomes" id="UP000268162"/>
    </source>
</evidence>
<dbReference type="PANTHER" id="PTHR48075">
    <property type="entry name" value="3-HYDROXYACYL-COA DEHYDROGENASE FAMILY PROTEIN"/>
    <property type="match status" value="1"/>
</dbReference>
<feature type="binding site" evidence="5">
    <location>
        <position position="94"/>
    </location>
    <ligand>
        <name>NAD(+)</name>
        <dbReference type="ChEBI" id="CHEBI:57540"/>
    </ligand>
</feature>
<feature type="binding site" evidence="5">
    <location>
        <begin position="6"/>
        <end position="11"/>
    </location>
    <ligand>
        <name>NAD(+)</name>
        <dbReference type="ChEBI" id="CHEBI:57540"/>
    </ligand>
</feature>
<name>A0A4P9ZK69_9FUNG</name>
<dbReference type="Pfam" id="PF02737">
    <property type="entry name" value="3HCDH_N"/>
    <property type="match status" value="1"/>
</dbReference>
<feature type="domain" description="3-hydroxyacyl-CoA dehydrogenase NAD binding" evidence="7">
    <location>
        <begin position="1"/>
        <end position="180"/>
    </location>
</feature>
<evidence type="ECO:0000256" key="5">
    <source>
        <dbReference type="PIRSR" id="PIRSR000105-2"/>
    </source>
</evidence>
<feature type="non-terminal residue" evidence="8">
    <location>
        <position position="1"/>
    </location>
</feature>
<dbReference type="GO" id="GO:0070403">
    <property type="term" value="F:NAD+ binding"/>
    <property type="evidence" value="ECO:0007669"/>
    <property type="project" value="InterPro"/>
</dbReference>
<keyword evidence="9" id="KW-1185">Reference proteome</keyword>
<evidence type="ECO:0000256" key="2">
    <source>
        <dbReference type="ARBA" id="ARBA00009463"/>
    </source>
</evidence>
<dbReference type="PANTHER" id="PTHR48075:SF5">
    <property type="entry name" value="3-HYDROXYBUTYRYL-COA DEHYDROGENASE"/>
    <property type="match status" value="1"/>
</dbReference>
<feature type="site" description="Important for catalytic activity" evidence="4">
    <location>
        <position position="137"/>
    </location>
</feature>
<accession>A0A4P9ZK69</accession>
<dbReference type="AlphaFoldDB" id="A0A4P9ZK69"/>
<feature type="binding site" evidence="5">
    <location>
        <position position="271"/>
    </location>
    <ligand>
        <name>NAD(+)</name>
        <dbReference type="ChEBI" id="CHEBI:57540"/>
    </ligand>
</feature>
<gene>
    <name evidence="8" type="ORF">BJ085DRAFT_14780</name>
</gene>
<dbReference type="Gene3D" id="1.10.1040.10">
    <property type="entry name" value="N-(1-d-carboxylethyl)-l-norvaline Dehydrogenase, domain 2"/>
    <property type="match status" value="1"/>
</dbReference>
<dbReference type="InterPro" id="IPR013328">
    <property type="entry name" value="6PGD_dom2"/>
</dbReference>
<proteinExistence type="inferred from homology"/>
<feature type="binding site" evidence="5">
    <location>
        <position position="30"/>
    </location>
    <ligand>
        <name>NAD(+)</name>
        <dbReference type="ChEBI" id="CHEBI:57540"/>
    </ligand>
</feature>
<feature type="domain" description="3-hydroxyacyl-CoA dehydrogenase C-terminal" evidence="6">
    <location>
        <begin position="183"/>
        <end position="279"/>
    </location>
</feature>
<sequence length="279" mass="29872">TVGVVGSGQMGTGIGLVAARNAGLAVRFYDQNAAQLTKSSQFIDKLLAKDISKGKLDETSAQTIKSRISSSDDLGTLGDCEVVIEAATENTDLKLRLFSQLSSLTRPDTILATNTSSISITKIAAATAHPENVIGMHFMNPVPVMKLVEIIPGLATSSETLAKTKQLAEAMAKVCTTSQDTPGFIANRLLMPYINEAVICLQEGIATREDIDTTMKLGTNNPMGPLTLADFIGLDTCLAIMRVLHNELGDSKYRPSPLLVKYVDAGWLGKKSGRGFYQY</sequence>
<keyword evidence="5" id="KW-0520">NAD</keyword>
<dbReference type="Gene3D" id="3.40.50.720">
    <property type="entry name" value="NAD(P)-binding Rossmann-like Domain"/>
    <property type="match status" value="1"/>
</dbReference>
<dbReference type="InterPro" id="IPR006176">
    <property type="entry name" value="3-OHacyl-CoA_DH_NAD-bd"/>
</dbReference>
<comment type="pathway">
    <text evidence="1">Lipid metabolism; fatty acid beta-oxidation.</text>
</comment>
<dbReference type="Proteomes" id="UP000268162">
    <property type="component" value="Unassembled WGS sequence"/>
</dbReference>
<evidence type="ECO:0000256" key="4">
    <source>
        <dbReference type="PIRSR" id="PIRSR000105-1"/>
    </source>
</evidence>
<evidence type="ECO:0000313" key="8">
    <source>
        <dbReference type="EMBL" id="RKP33475.1"/>
    </source>
</evidence>
<dbReference type="PROSITE" id="PS00067">
    <property type="entry name" value="3HCDH"/>
    <property type="match status" value="1"/>
</dbReference>
<evidence type="ECO:0000259" key="7">
    <source>
        <dbReference type="Pfam" id="PF02737"/>
    </source>
</evidence>
<dbReference type="EMBL" id="ML003835">
    <property type="protein sequence ID" value="RKP33475.1"/>
    <property type="molecule type" value="Genomic_DNA"/>
</dbReference>
<evidence type="ECO:0000256" key="3">
    <source>
        <dbReference type="ARBA" id="ARBA00023002"/>
    </source>
</evidence>
<reference evidence="9" key="1">
    <citation type="journal article" date="2018" name="Nat. Microbiol.">
        <title>Leveraging single-cell genomics to expand the fungal tree of life.</title>
        <authorList>
            <person name="Ahrendt S.R."/>
            <person name="Quandt C.A."/>
            <person name="Ciobanu D."/>
            <person name="Clum A."/>
            <person name="Salamov A."/>
            <person name="Andreopoulos B."/>
            <person name="Cheng J.F."/>
            <person name="Woyke T."/>
            <person name="Pelin A."/>
            <person name="Henrissat B."/>
            <person name="Reynolds N.K."/>
            <person name="Benny G.L."/>
            <person name="Smith M.E."/>
            <person name="James T.Y."/>
            <person name="Grigoriev I.V."/>
        </authorList>
    </citation>
    <scope>NUCLEOTIDE SEQUENCE [LARGE SCALE GENOMIC DNA]</scope>
    <source>
        <strain evidence="9">RSA 468</strain>
    </source>
</reference>
<comment type="similarity">
    <text evidence="2">Belongs to the 3-hydroxyacyl-CoA dehydrogenase family.</text>
</comment>
<organism evidence="8 9">
    <name type="scientific">Dimargaris cristalligena</name>
    <dbReference type="NCBI Taxonomy" id="215637"/>
    <lineage>
        <taxon>Eukaryota</taxon>
        <taxon>Fungi</taxon>
        <taxon>Fungi incertae sedis</taxon>
        <taxon>Zoopagomycota</taxon>
        <taxon>Kickxellomycotina</taxon>
        <taxon>Dimargaritomycetes</taxon>
        <taxon>Dimargaritales</taxon>
        <taxon>Dimargaritaceae</taxon>
        <taxon>Dimargaris</taxon>
    </lineage>
</organism>
<dbReference type="InterPro" id="IPR022694">
    <property type="entry name" value="3-OHacyl-CoA_DH"/>
</dbReference>
<dbReference type="SUPFAM" id="SSF48179">
    <property type="entry name" value="6-phosphogluconate dehydrogenase C-terminal domain-like"/>
    <property type="match status" value="1"/>
</dbReference>
<evidence type="ECO:0000259" key="6">
    <source>
        <dbReference type="Pfam" id="PF00725"/>
    </source>
</evidence>
<dbReference type="PIRSF" id="PIRSF000105">
    <property type="entry name" value="HCDH"/>
    <property type="match status" value="1"/>
</dbReference>